<keyword evidence="1" id="KW-0812">Transmembrane</keyword>
<keyword evidence="1" id="KW-0472">Membrane</keyword>
<sequence>MASGKVVLFVLCLCWPIVLAGVLIGGEISVEVPDKDEQSVSRSAQEEESSQVEGRRLVIVTGRCPGVTQADAESEAERVATEKRIEIVRQMARELAGADLSSSAVVTEWAWLTSQPGVTQKVKKTSDVRDYGWIAEQEITVTIPYSVLSEWSVRLKAYRAWYWQKRVAASVATIASAVLAVVAMVGLDRMTRGYYRGLVVTVVLLVLACVVSAIWISALWLFG</sequence>
<reference evidence="2 3" key="1">
    <citation type="journal article" name="Front. Microbiol.">
        <title>Sugar Metabolism of the First Thermophilic Planctomycete Thermogutta terrifontis: Comparative Genomic and Transcriptomic Approaches.</title>
        <authorList>
            <person name="Elcheninov A.G."/>
            <person name="Menzel P."/>
            <person name="Gudbergsdottir S.R."/>
            <person name="Slesarev A.I."/>
            <person name="Kadnikov V.V."/>
            <person name="Krogh A."/>
            <person name="Bonch-Osmolovskaya E.A."/>
            <person name="Peng X."/>
            <person name="Kublanov I.V."/>
        </authorList>
    </citation>
    <scope>NUCLEOTIDE SEQUENCE [LARGE SCALE GENOMIC DNA]</scope>
    <source>
        <strain evidence="2 3">R1</strain>
    </source>
</reference>
<accession>A0A286REJ3</accession>
<proteinExistence type="predicted"/>
<dbReference type="RefSeq" id="WP_095414715.1">
    <property type="nucleotide sequence ID" value="NZ_CP018477.1"/>
</dbReference>
<feature type="transmembrane region" description="Helical" evidence="1">
    <location>
        <begin position="199"/>
        <end position="222"/>
    </location>
</feature>
<evidence type="ECO:0000313" key="2">
    <source>
        <dbReference type="EMBL" id="ASV74371.1"/>
    </source>
</evidence>
<evidence type="ECO:0000256" key="1">
    <source>
        <dbReference type="SAM" id="Phobius"/>
    </source>
</evidence>
<organism evidence="2 3">
    <name type="scientific">Thermogutta terrifontis</name>
    <dbReference type="NCBI Taxonomy" id="1331910"/>
    <lineage>
        <taxon>Bacteria</taxon>
        <taxon>Pseudomonadati</taxon>
        <taxon>Planctomycetota</taxon>
        <taxon>Planctomycetia</taxon>
        <taxon>Pirellulales</taxon>
        <taxon>Thermoguttaceae</taxon>
        <taxon>Thermogutta</taxon>
    </lineage>
</organism>
<feature type="transmembrane region" description="Helical" evidence="1">
    <location>
        <begin position="167"/>
        <end position="187"/>
    </location>
</feature>
<evidence type="ECO:0000313" key="3">
    <source>
        <dbReference type="Proteomes" id="UP000215086"/>
    </source>
</evidence>
<name>A0A286REJ3_9BACT</name>
<dbReference type="AlphaFoldDB" id="A0A286REJ3"/>
<dbReference type="EMBL" id="CP018477">
    <property type="protein sequence ID" value="ASV74371.1"/>
    <property type="molecule type" value="Genomic_DNA"/>
</dbReference>
<keyword evidence="1" id="KW-1133">Transmembrane helix</keyword>
<dbReference type="Proteomes" id="UP000215086">
    <property type="component" value="Chromosome"/>
</dbReference>
<dbReference type="KEGG" id="ttf:THTE_1769"/>
<protein>
    <submittedName>
        <fullName evidence="2">Uncharacterized protein</fullName>
    </submittedName>
</protein>
<gene>
    <name evidence="2" type="ORF">THTE_1769</name>
</gene>
<keyword evidence="3" id="KW-1185">Reference proteome</keyword>